<feature type="repeat" description="WD" evidence="3">
    <location>
        <begin position="216"/>
        <end position="257"/>
    </location>
</feature>
<evidence type="ECO:0000256" key="1">
    <source>
        <dbReference type="ARBA" id="ARBA00022574"/>
    </source>
</evidence>
<sequence>MAEQAIEKRSPENDDSKLENCEKKKEDLTLDPEFFSCILQPLPSDSDPNDIGIRRLLLFRKAQSGVLRRKDWRCNGKGYVAFRNYINRPRNWESLLIPSYSSTPGQSGRWIASPSPLSHLFEVDSWSTSRDLRSGSRALSFHTSFSSNASDTELPRRNGEPAYSFVGMHCIFDQCKAMVTVIKFGHMSSDLLAYGASDGSLTVCTVSTSPVVLKQLTGHTKDVTDFDFSANNQYITSSSMDKTVRVWDILQGLCMRVIYGVSPQLCIRFHPVNNNFLSVGNANKEILEFNFSTGRTISKATFDSEVTAMDHDHTGQLIFCGDAKGCVYTVSMHSHTGALSRSHRNRSSSKHNSPVTTVQYKTFSLLARGPVLLTFSRDGSLSFFSVSLEIQGYLTLRCALKLAPRMHSIRASFCPLLSLEKGEYIVAGSEDANVCFYDLTRPRHTCVNKLQGHGYPVIGTAWNHGENLLASSDFGGTVIVWKRAKTS</sequence>
<name>A0ABD1QLL1_9LAMI</name>
<reference evidence="6" key="1">
    <citation type="submission" date="2024-07" db="EMBL/GenBank/DDBJ databases">
        <title>Two chromosome-level genome assemblies of Korean endemic species Abeliophyllum distichum and Forsythia ovata (Oleaceae).</title>
        <authorList>
            <person name="Jang H."/>
        </authorList>
    </citation>
    <scope>NUCLEOTIDE SEQUENCE [LARGE SCALE GENOMIC DNA]</scope>
</reference>
<dbReference type="AlphaFoldDB" id="A0ABD1QLL1"/>
<gene>
    <name evidence="5" type="ORF">Fot_46140</name>
</gene>
<dbReference type="PROSITE" id="PS50294">
    <property type="entry name" value="WD_REPEATS_REGION"/>
    <property type="match status" value="2"/>
</dbReference>
<evidence type="ECO:0000256" key="4">
    <source>
        <dbReference type="SAM" id="MobiDB-lite"/>
    </source>
</evidence>
<dbReference type="InterPro" id="IPR015943">
    <property type="entry name" value="WD40/YVTN_repeat-like_dom_sf"/>
</dbReference>
<dbReference type="PANTHER" id="PTHR22838:SF4">
    <property type="entry name" value="WD REPEAT-CONTAINING PROTEIN 13"/>
    <property type="match status" value="1"/>
</dbReference>
<keyword evidence="2" id="KW-0677">Repeat</keyword>
<feature type="region of interest" description="Disordered" evidence="4">
    <location>
        <begin position="1"/>
        <end position="21"/>
    </location>
</feature>
<accession>A0ABD1QLL1</accession>
<dbReference type="PANTHER" id="PTHR22838">
    <property type="entry name" value="WD REPEAT PROTEIN 26-RELATED"/>
    <property type="match status" value="1"/>
</dbReference>
<keyword evidence="6" id="KW-1185">Reference proteome</keyword>
<dbReference type="InterPro" id="IPR019775">
    <property type="entry name" value="WD40_repeat_CS"/>
</dbReference>
<dbReference type="InterPro" id="IPR051350">
    <property type="entry name" value="WD_repeat-ST_regulator"/>
</dbReference>
<dbReference type="SMART" id="SM00320">
    <property type="entry name" value="WD40"/>
    <property type="match status" value="5"/>
</dbReference>
<proteinExistence type="predicted"/>
<dbReference type="EMBL" id="JBFOLJ010000014">
    <property type="protein sequence ID" value="KAL2477126.1"/>
    <property type="molecule type" value="Genomic_DNA"/>
</dbReference>
<dbReference type="InterPro" id="IPR036322">
    <property type="entry name" value="WD40_repeat_dom_sf"/>
</dbReference>
<dbReference type="InterPro" id="IPR001680">
    <property type="entry name" value="WD40_rpt"/>
</dbReference>
<dbReference type="Proteomes" id="UP001604277">
    <property type="component" value="Unassembled WGS sequence"/>
</dbReference>
<comment type="caution">
    <text evidence="5">The sequence shown here is derived from an EMBL/GenBank/DDBJ whole genome shotgun (WGS) entry which is preliminary data.</text>
</comment>
<dbReference type="Gene3D" id="2.130.10.10">
    <property type="entry name" value="YVTN repeat-like/Quinoprotein amine dehydrogenase"/>
    <property type="match status" value="3"/>
</dbReference>
<keyword evidence="1 3" id="KW-0853">WD repeat</keyword>
<organism evidence="5 6">
    <name type="scientific">Forsythia ovata</name>
    <dbReference type="NCBI Taxonomy" id="205694"/>
    <lineage>
        <taxon>Eukaryota</taxon>
        <taxon>Viridiplantae</taxon>
        <taxon>Streptophyta</taxon>
        <taxon>Embryophyta</taxon>
        <taxon>Tracheophyta</taxon>
        <taxon>Spermatophyta</taxon>
        <taxon>Magnoliopsida</taxon>
        <taxon>eudicotyledons</taxon>
        <taxon>Gunneridae</taxon>
        <taxon>Pentapetalae</taxon>
        <taxon>asterids</taxon>
        <taxon>lamiids</taxon>
        <taxon>Lamiales</taxon>
        <taxon>Oleaceae</taxon>
        <taxon>Forsythieae</taxon>
        <taxon>Forsythia</taxon>
    </lineage>
</organism>
<dbReference type="Pfam" id="PF00400">
    <property type="entry name" value="WD40"/>
    <property type="match status" value="2"/>
</dbReference>
<dbReference type="PROSITE" id="PS00678">
    <property type="entry name" value="WD_REPEATS_1"/>
    <property type="match status" value="1"/>
</dbReference>
<feature type="repeat" description="WD" evidence="3">
    <location>
        <begin position="450"/>
        <end position="487"/>
    </location>
</feature>
<evidence type="ECO:0000256" key="3">
    <source>
        <dbReference type="PROSITE-ProRule" id="PRU00221"/>
    </source>
</evidence>
<dbReference type="SUPFAM" id="SSF50978">
    <property type="entry name" value="WD40 repeat-like"/>
    <property type="match status" value="1"/>
</dbReference>
<evidence type="ECO:0000256" key="2">
    <source>
        <dbReference type="ARBA" id="ARBA00022737"/>
    </source>
</evidence>
<evidence type="ECO:0000313" key="5">
    <source>
        <dbReference type="EMBL" id="KAL2477126.1"/>
    </source>
</evidence>
<protein>
    <submittedName>
        <fullName evidence="5">Transducin/WD40 repeat-like superfamily protein</fullName>
    </submittedName>
</protein>
<dbReference type="PROSITE" id="PS50082">
    <property type="entry name" value="WD_REPEATS_2"/>
    <property type="match status" value="2"/>
</dbReference>
<evidence type="ECO:0000313" key="6">
    <source>
        <dbReference type="Proteomes" id="UP001604277"/>
    </source>
</evidence>